<accession>A0AAW1CSS1</accession>
<protein>
    <recommendedName>
        <fullName evidence="8">Transcriptional adapter 1</fullName>
    </recommendedName>
</protein>
<comment type="subcellular location">
    <subcellularLocation>
        <location evidence="1">Nucleus</location>
    </subcellularLocation>
</comment>
<dbReference type="InterPro" id="IPR024738">
    <property type="entry name" value="Hfi1/Tada1"/>
</dbReference>
<dbReference type="PANTHER" id="PTHR21277:SF5">
    <property type="entry name" value="TRANSCRIPTIONAL ADAPTER 1"/>
    <property type="match status" value="1"/>
</dbReference>
<keyword evidence="4" id="KW-0804">Transcription</keyword>
<dbReference type="GO" id="GO:0000124">
    <property type="term" value="C:SAGA complex"/>
    <property type="evidence" value="ECO:0007669"/>
    <property type="project" value="UniProtKB-ARBA"/>
</dbReference>
<dbReference type="GO" id="GO:0006357">
    <property type="term" value="P:regulation of transcription by RNA polymerase II"/>
    <property type="evidence" value="ECO:0007669"/>
    <property type="project" value="TreeGrafter"/>
</dbReference>
<proteinExistence type="inferred from homology"/>
<dbReference type="EMBL" id="JAPXFL010000010">
    <property type="protein sequence ID" value="KAK9500545.1"/>
    <property type="molecule type" value="Genomic_DNA"/>
</dbReference>
<comment type="caution">
    <text evidence="6">The sequence shown here is derived from an EMBL/GenBank/DDBJ whole genome shotgun (WGS) entry which is preliminary data.</text>
</comment>
<evidence type="ECO:0000256" key="4">
    <source>
        <dbReference type="ARBA" id="ARBA00023163"/>
    </source>
</evidence>
<evidence type="ECO:0000256" key="2">
    <source>
        <dbReference type="ARBA" id="ARBA00010314"/>
    </source>
</evidence>
<name>A0AAW1CSS1_9HEMI</name>
<dbReference type="PANTHER" id="PTHR21277">
    <property type="entry name" value="TRANSCRIPTIONAL ADAPTER 1"/>
    <property type="match status" value="1"/>
</dbReference>
<evidence type="ECO:0000256" key="1">
    <source>
        <dbReference type="ARBA" id="ARBA00004123"/>
    </source>
</evidence>
<evidence type="ECO:0000256" key="3">
    <source>
        <dbReference type="ARBA" id="ARBA00023015"/>
    </source>
</evidence>
<keyword evidence="7" id="KW-1185">Reference proteome</keyword>
<keyword evidence="5" id="KW-0539">Nucleus</keyword>
<keyword evidence="3" id="KW-0805">Transcription regulation</keyword>
<evidence type="ECO:0008006" key="8">
    <source>
        <dbReference type="Google" id="ProtNLM"/>
    </source>
</evidence>
<comment type="similarity">
    <text evidence="2">Belongs to the TADA1 family.</text>
</comment>
<organism evidence="6 7">
    <name type="scientific">Rhynocoris fuscipes</name>
    <dbReference type="NCBI Taxonomy" id="488301"/>
    <lineage>
        <taxon>Eukaryota</taxon>
        <taxon>Metazoa</taxon>
        <taxon>Ecdysozoa</taxon>
        <taxon>Arthropoda</taxon>
        <taxon>Hexapoda</taxon>
        <taxon>Insecta</taxon>
        <taxon>Pterygota</taxon>
        <taxon>Neoptera</taxon>
        <taxon>Paraneoptera</taxon>
        <taxon>Hemiptera</taxon>
        <taxon>Heteroptera</taxon>
        <taxon>Panheteroptera</taxon>
        <taxon>Cimicomorpha</taxon>
        <taxon>Reduviidae</taxon>
        <taxon>Harpactorinae</taxon>
        <taxon>Harpactorini</taxon>
        <taxon>Rhynocoris</taxon>
    </lineage>
</organism>
<dbReference type="AlphaFoldDB" id="A0AAW1CSS1"/>
<evidence type="ECO:0000313" key="7">
    <source>
        <dbReference type="Proteomes" id="UP001461498"/>
    </source>
</evidence>
<gene>
    <name evidence="6" type="ORF">O3M35_001789</name>
</gene>
<sequence length="204" mass="23250">MRGIEGVNAIKQTLFESLGENCKEYRILMNKWFKMQITRQEFENEVQRQEVNTDLPSFILQDRLLPDGPSMISRTTYAAWEHGLENAGPGVAELLATATNQFLRNIIVAIIRKRKGCCFKNNGFVYSLVEGLLTPASRISREELYHRQLFSFASSDAPNITLAPISVNDLIYTLQLHPSLIASYFTKTVNIERMIARVNYPSDD</sequence>
<evidence type="ECO:0000256" key="5">
    <source>
        <dbReference type="ARBA" id="ARBA00023242"/>
    </source>
</evidence>
<dbReference type="GO" id="GO:0005634">
    <property type="term" value="C:nucleus"/>
    <property type="evidence" value="ECO:0007669"/>
    <property type="project" value="UniProtKB-SubCell"/>
</dbReference>
<dbReference type="GO" id="GO:0003713">
    <property type="term" value="F:transcription coactivator activity"/>
    <property type="evidence" value="ECO:0007669"/>
    <property type="project" value="TreeGrafter"/>
</dbReference>
<evidence type="ECO:0000313" key="6">
    <source>
        <dbReference type="EMBL" id="KAK9500545.1"/>
    </source>
</evidence>
<dbReference type="Proteomes" id="UP001461498">
    <property type="component" value="Unassembled WGS sequence"/>
</dbReference>
<reference evidence="6 7" key="1">
    <citation type="submission" date="2022-12" db="EMBL/GenBank/DDBJ databases">
        <title>Chromosome-level genome assembly of true bugs.</title>
        <authorList>
            <person name="Ma L."/>
            <person name="Li H."/>
        </authorList>
    </citation>
    <scope>NUCLEOTIDE SEQUENCE [LARGE SCALE GENOMIC DNA]</scope>
    <source>
        <strain evidence="6">Lab_2022b</strain>
    </source>
</reference>